<organism evidence="1 2">
    <name type="scientific">Tetradesmus obliquus</name>
    <name type="common">Green alga</name>
    <name type="synonym">Acutodesmus obliquus</name>
    <dbReference type="NCBI Taxonomy" id="3088"/>
    <lineage>
        <taxon>Eukaryota</taxon>
        <taxon>Viridiplantae</taxon>
        <taxon>Chlorophyta</taxon>
        <taxon>core chlorophytes</taxon>
        <taxon>Chlorophyceae</taxon>
        <taxon>CS clade</taxon>
        <taxon>Sphaeropleales</taxon>
        <taxon>Scenedesmaceae</taxon>
        <taxon>Tetradesmus</taxon>
    </lineage>
</organism>
<reference evidence="1 2" key="1">
    <citation type="submission" date="2023-05" db="EMBL/GenBank/DDBJ databases">
        <title>A 100% complete, gapless, phased diploid assembly of the Scenedesmus obliquus UTEX 3031 genome.</title>
        <authorList>
            <person name="Biondi T.C."/>
            <person name="Hanschen E.R."/>
            <person name="Kwon T."/>
            <person name="Eng W."/>
            <person name="Kruse C.P.S."/>
            <person name="Koehler S.I."/>
            <person name="Kunde Y."/>
            <person name="Gleasner C.D."/>
            <person name="You Mak K.T."/>
            <person name="Polle J."/>
            <person name="Hovde B.T."/>
            <person name="Starkenburg S.R."/>
        </authorList>
    </citation>
    <scope>NUCLEOTIDE SEQUENCE [LARGE SCALE GENOMIC DNA]</scope>
    <source>
        <strain evidence="1 2">DOE0152z</strain>
    </source>
</reference>
<evidence type="ECO:0000313" key="1">
    <source>
        <dbReference type="EMBL" id="WIA09153.1"/>
    </source>
</evidence>
<protein>
    <submittedName>
        <fullName evidence="1">Uncharacterized protein</fullName>
    </submittedName>
</protein>
<sequence length="135" mass="15658">MLVHLLSLQGTIEERGWKGQQQQARRLRHQKPLRKCWLKWKVVSLLRTSAEGSALELSCIQQLAELKQKDERLMQAETTPPTAWEAEEVVGTKERPWLVPGLPYPKSGFDMWLEGFARRWLHYGAEPKSIKEKAP</sequence>
<gene>
    <name evidence="1" type="ORF">OEZ85_008564</name>
</gene>
<name>A0ABY8TNV1_TETOB</name>
<dbReference type="Proteomes" id="UP001244341">
    <property type="component" value="Chromosome 1b"/>
</dbReference>
<keyword evidence="2" id="KW-1185">Reference proteome</keyword>
<proteinExistence type="predicted"/>
<accession>A0ABY8TNV1</accession>
<dbReference type="EMBL" id="CP126208">
    <property type="protein sequence ID" value="WIA09153.1"/>
    <property type="molecule type" value="Genomic_DNA"/>
</dbReference>
<evidence type="ECO:0000313" key="2">
    <source>
        <dbReference type="Proteomes" id="UP001244341"/>
    </source>
</evidence>